<dbReference type="InterPro" id="IPR001193">
    <property type="entry name" value="MBTPS2"/>
</dbReference>
<dbReference type="PANTHER" id="PTHR13325:SF3">
    <property type="entry name" value="MEMBRANE-BOUND TRANSCRIPTION FACTOR SITE-2 PROTEASE"/>
    <property type="match status" value="1"/>
</dbReference>
<evidence type="ECO:0000256" key="1">
    <source>
        <dbReference type="SAM" id="Phobius"/>
    </source>
</evidence>
<dbReference type="OrthoDB" id="9759690at2"/>
<feature type="transmembrane region" description="Helical" evidence="1">
    <location>
        <begin position="371"/>
        <end position="394"/>
    </location>
</feature>
<keyword evidence="1" id="KW-1133">Transmembrane helix</keyword>
<dbReference type="Proteomes" id="UP000011885">
    <property type="component" value="Unassembled WGS sequence"/>
</dbReference>
<dbReference type="PATRIC" id="fig|1263870.3.peg.2458"/>
<feature type="transmembrane region" description="Helical" evidence="1">
    <location>
        <begin position="270"/>
        <end position="292"/>
    </location>
</feature>
<dbReference type="CDD" id="cd05709">
    <property type="entry name" value="S2P-M50"/>
    <property type="match status" value="1"/>
</dbReference>
<feature type="transmembrane region" description="Helical" evidence="1">
    <location>
        <begin position="304"/>
        <end position="323"/>
    </location>
</feature>
<dbReference type="GO" id="GO:0005737">
    <property type="term" value="C:cytoplasm"/>
    <property type="evidence" value="ECO:0007669"/>
    <property type="project" value="TreeGrafter"/>
</dbReference>
<feature type="transmembrane region" description="Helical" evidence="1">
    <location>
        <begin position="440"/>
        <end position="459"/>
    </location>
</feature>
<sequence>MSLPRLQLRSDLITQQISLGNRSVWVLKDPLSHAFHFFSDSEFGILRSIRSGRSFEEIESKYRGLVAPVHLAQFLSAASRMGLVETKDGVPTSRVWKPRLPSRRHPWWTQPLAIRLPGITPDRWRVGRMIERWIGRADASEKPPPRVTPTSQWGKLFLSAILGLAFCALLIVGMRMDEFLADSAGASSRLVQSLAKRGGLADGFAPGGILLLFAAALIITKVIHELAHAVACTALGGRCREIGVMLLLGIPCLYCDVSDVWLMPRRRDRILVSAAGILAEWTVAALATFVWATTQPGTLHDLSALIMMVASISTLIINANPLLRYDGYYILSDLVGIPNLSSESREALRAAISRRTPQTSSPIGSTTQGFLVAYAVCSTAYRLFVFTLIFWTLFTLTESRFGIGIALPLIAWLSFAILGNRMKRPTQQQTQASGETTKSVRHRLTVLATGLGLALFVPLPQSVRVGGIVRATEERPIFATTTGRLMTTDEGDRFEIDDWRLRLQHGSAKGSVAEIRAELAAARIDRLDRPTRALVQPILEEKLAAAQEQRDTIARRLEEANLPDESELSRFDPPPRRITRRERVEQRWDWTGQPLRIHNVGATIESGTLLGYLGHPSDRVISLYVDQESIDQVRVGQTVAFGYRGMPAGTLRGTIESISADPVDDIPEELISAGWGSRPSAVGPGSDREPVMYEVTASILSREKTSHPLPPRLMIPARIHLPAKSLVSRWQRWWSDNF</sequence>
<gene>
    <name evidence="2" type="ORF">RSSM_02309</name>
</gene>
<keyword evidence="3" id="KW-1185">Reference proteome</keyword>
<evidence type="ECO:0000313" key="3">
    <source>
        <dbReference type="Proteomes" id="UP000011885"/>
    </source>
</evidence>
<feature type="transmembrane region" description="Helical" evidence="1">
    <location>
        <begin position="203"/>
        <end position="220"/>
    </location>
</feature>
<name>M5U4S8_9BACT</name>
<feature type="transmembrane region" description="Helical" evidence="1">
    <location>
        <begin position="400"/>
        <end position="419"/>
    </location>
</feature>
<accession>M5U4S8</accession>
<evidence type="ECO:0000313" key="2">
    <source>
        <dbReference type="EMBL" id="EMI56259.1"/>
    </source>
</evidence>
<reference evidence="2 3" key="1">
    <citation type="journal article" date="2013" name="Mar. Genomics">
        <title>Expression of sulfatases in Rhodopirellula baltica and the diversity of sulfatases in the genus Rhodopirellula.</title>
        <authorList>
            <person name="Wegner C.E."/>
            <person name="Richter-Heitmann T."/>
            <person name="Klindworth A."/>
            <person name="Klockow C."/>
            <person name="Richter M."/>
            <person name="Achstetter T."/>
            <person name="Glockner F.O."/>
            <person name="Harder J."/>
        </authorList>
    </citation>
    <scope>NUCLEOTIDE SEQUENCE [LARGE SCALE GENOMIC DNA]</scope>
    <source>
        <strain evidence="2 3">SM41</strain>
    </source>
</reference>
<dbReference type="AlphaFoldDB" id="M5U4S8"/>
<dbReference type="GO" id="GO:0016020">
    <property type="term" value="C:membrane"/>
    <property type="evidence" value="ECO:0007669"/>
    <property type="project" value="InterPro"/>
</dbReference>
<dbReference type="PANTHER" id="PTHR13325">
    <property type="entry name" value="PROTEASE M50 MEMBRANE-BOUND TRANSCRIPTION FACTOR SITE 2 PROTEASE"/>
    <property type="match status" value="1"/>
</dbReference>
<organism evidence="2 3">
    <name type="scientific">Rhodopirellula sallentina SM41</name>
    <dbReference type="NCBI Taxonomy" id="1263870"/>
    <lineage>
        <taxon>Bacteria</taxon>
        <taxon>Pseudomonadati</taxon>
        <taxon>Planctomycetota</taxon>
        <taxon>Planctomycetia</taxon>
        <taxon>Pirellulales</taxon>
        <taxon>Pirellulaceae</taxon>
        <taxon>Rhodopirellula</taxon>
    </lineage>
</organism>
<protein>
    <submittedName>
        <fullName evidence="2">Peptidase, M50 family</fullName>
    </submittedName>
</protein>
<comment type="caution">
    <text evidence="2">The sequence shown here is derived from an EMBL/GenBank/DDBJ whole genome shotgun (WGS) entry which is preliminary data.</text>
</comment>
<keyword evidence="1" id="KW-0812">Transmembrane</keyword>
<dbReference type="GO" id="GO:0004222">
    <property type="term" value="F:metalloendopeptidase activity"/>
    <property type="evidence" value="ECO:0007669"/>
    <property type="project" value="InterPro"/>
</dbReference>
<dbReference type="RefSeq" id="WP_008677760.1">
    <property type="nucleotide sequence ID" value="NZ_ANOH01000159.1"/>
</dbReference>
<feature type="transmembrane region" description="Helical" evidence="1">
    <location>
        <begin position="156"/>
        <end position="174"/>
    </location>
</feature>
<dbReference type="GO" id="GO:0031293">
    <property type="term" value="P:membrane protein intracellular domain proteolysis"/>
    <property type="evidence" value="ECO:0007669"/>
    <property type="project" value="TreeGrafter"/>
</dbReference>
<dbReference type="Gene3D" id="2.40.30.170">
    <property type="match status" value="1"/>
</dbReference>
<keyword evidence="1" id="KW-0472">Membrane</keyword>
<proteinExistence type="predicted"/>
<dbReference type="EMBL" id="ANOH01000159">
    <property type="protein sequence ID" value="EMI56259.1"/>
    <property type="molecule type" value="Genomic_DNA"/>
</dbReference>